<dbReference type="EMBL" id="SJPS01000005">
    <property type="protein sequence ID" value="TWU24723.1"/>
    <property type="molecule type" value="Genomic_DNA"/>
</dbReference>
<comment type="caution">
    <text evidence="1">The sequence shown here is derived from an EMBL/GenBank/DDBJ whole genome shotgun (WGS) entry which is preliminary data.</text>
</comment>
<gene>
    <name evidence="1" type="ORF">Pla144_36090</name>
</gene>
<dbReference type="OrthoDB" id="427021at2"/>
<evidence type="ECO:0000313" key="1">
    <source>
        <dbReference type="EMBL" id="TWU24723.1"/>
    </source>
</evidence>
<name>A0A5C6CIW2_9BACT</name>
<evidence type="ECO:0000313" key="2">
    <source>
        <dbReference type="Proteomes" id="UP000318437"/>
    </source>
</evidence>
<keyword evidence="2" id="KW-1185">Reference proteome</keyword>
<protein>
    <submittedName>
        <fullName evidence="1">Uncharacterized protein</fullName>
    </submittedName>
</protein>
<dbReference type="RefSeq" id="WP_146451942.1">
    <property type="nucleotide sequence ID" value="NZ_SJPS01000005.1"/>
</dbReference>
<reference evidence="1 2" key="1">
    <citation type="submission" date="2019-02" db="EMBL/GenBank/DDBJ databases">
        <title>Deep-cultivation of Planctomycetes and their phenomic and genomic characterization uncovers novel biology.</title>
        <authorList>
            <person name="Wiegand S."/>
            <person name="Jogler M."/>
            <person name="Boedeker C."/>
            <person name="Pinto D."/>
            <person name="Vollmers J."/>
            <person name="Rivas-Marin E."/>
            <person name="Kohn T."/>
            <person name="Peeters S.H."/>
            <person name="Heuer A."/>
            <person name="Rast P."/>
            <person name="Oberbeckmann S."/>
            <person name="Bunk B."/>
            <person name="Jeske O."/>
            <person name="Meyerdierks A."/>
            <person name="Storesund J.E."/>
            <person name="Kallscheuer N."/>
            <person name="Luecker S."/>
            <person name="Lage O.M."/>
            <person name="Pohl T."/>
            <person name="Merkel B.J."/>
            <person name="Hornburger P."/>
            <person name="Mueller R.-W."/>
            <person name="Bruemmer F."/>
            <person name="Labrenz M."/>
            <person name="Spormann A.M."/>
            <person name="Op Den Camp H."/>
            <person name="Overmann J."/>
            <person name="Amann R."/>
            <person name="Jetten M.S.M."/>
            <person name="Mascher T."/>
            <person name="Medema M.H."/>
            <person name="Devos D.P."/>
            <person name="Kaster A.-K."/>
            <person name="Ovreas L."/>
            <person name="Rohde M."/>
            <person name="Galperin M.Y."/>
            <person name="Jogler C."/>
        </authorList>
    </citation>
    <scope>NUCLEOTIDE SEQUENCE [LARGE SCALE GENOMIC DNA]</scope>
    <source>
        <strain evidence="1 2">Pla144</strain>
    </source>
</reference>
<accession>A0A5C6CIW2</accession>
<dbReference type="AlphaFoldDB" id="A0A5C6CIW2"/>
<dbReference type="Proteomes" id="UP000318437">
    <property type="component" value="Unassembled WGS sequence"/>
</dbReference>
<proteinExistence type="predicted"/>
<sequence>MQSPHRIVLSERDSHPPHCVLRRLLVLWSLHGGLKREQAVKIAGVAVLSAQRDVAHFCDGGLDAVLKSAQKNHPTSELAQHGAIISHSLEQRPVLTIASGSYN</sequence>
<organism evidence="1 2">
    <name type="scientific">Bythopirellula polymerisocia</name>
    <dbReference type="NCBI Taxonomy" id="2528003"/>
    <lineage>
        <taxon>Bacteria</taxon>
        <taxon>Pseudomonadati</taxon>
        <taxon>Planctomycetota</taxon>
        <taxon>Planctomycetia</taxon>
        <taxon>Pirellulales</taxon>
        <taxon>Lacipirellulaceae</taxon>
        <taxon>Bythopirellula</taxon>
    </lineage>
</organism>